<dbReference type="AlphaFoldDB" id="A0A084P1U5"/>
<evidence type="ECO:0000313" key="36">
    <source>
        <dbReference type="Proteomes" id="UP000466646"/>
    </source>
</evidence>
<dbReference type="Proteomes" id="UP000293434">
    <property type="component" value="Unassembled WGS sequence"/>
</dbReference>
<dbReference type="EMBL" id="CP023391">
    <property type="protein sequence ID" value="ATC70718.1"/>
    <property type="molecule type" value="Genomic_DNA"/>
</dbReference>
<evidence type="ECO:0000313" key="25">
    <source>
        <dbReference type="EMBL" id="VDY47559.1"/>
    </source>
</evidence>
<evidence type="ECO:0000313" key="16">
    <source>
        <dbReference type="EMBL" id="MBX8593085.1"/>
    </source>
</evidence>
<evidence type="ECO:0000313" key="11">
    <source>
        <dbReference type="EMBL" id="CAD7353485.1"/>
    </source>
</evidence>
<dbReference type="EMBL" id="WPTS01000020">
    <property type="protein sequence ID" value="MVK34335.1"/>
    <property type="molecule type" value="Genomic_DNA"/>
</dbReference>
<dbReference type="Proteomes" id="UP000505390">
    <property type="component" value="Unassembled WGS sequence"/>
</dbReference>
<dbReference type="Proteomes" id="UP000459702">
    <property type="component" value="Unassembled WGS sequence"/>
</dbReference>
<dbReference type="Proteomes" id="UP000478867">
    <property type="component" value="Unassembled WGS sequence"/>
</dbReference>
<evidence type="ECO:0000313" key="2">
    <source>
        <dbReference type="EMBL" id="ATC70718.1"/>
    </source>
</evidence>
<dbReference type="EMBL" id="LFVP01000008">
    <property type="protein sequence ID" value="KSA79485.1"/>
    <property type="molecule type" value="Genomic_DNA"/>
</dbReference>
<evidence type="ECO:0000313" key="5">
    <source>
        <dbReference type="EMBL" id="CAA4364031.1"/>
    </source>
</evidence>
<dbReference type="Proteomes" id="UP000443506">
    <property type="component" value="Unassembled WGS sequence"/>
</dbReference>
<reference evidence="17" key="11">
    <citation type="journal article" date="2021" name="Front Med (Lausanne)">
        <title>The Prevalence and Determinants of Fusidic Acid Resistance Among Methicillin-Resistant Staphylococcus aureus Clinical Isolates in China.</title>
        <authorList>
            <person name="Zhao H."/>
            <person name="Wang X."/>
            <person name="Wang B."/>
            <person name="Xu Y."/>
            <person name="Rao L."/>
            <person name="Wan B."/>
            <person name="Guo Y."/>
            <person name="Wu X."/>
            <person name="Yu J."/>
            <person name="Chen L."/>
            <person name="Li M."/>
            <person name="Yu F."/>
        </authorList>
    </citation>
    <scope>NUCLEOTIDE SEQUENCE</scope>
    <source>
        <strain evidence="17">NC-4</strain>
    </source>
</reference>
<dbReference type="EMBL" id="RQTF01000189">
    <property type="protein sequence ID" value="RZI06478.1"/>
    <property type="molecule type" value="Genomic_DNA"/>
</dbReference>
<dbReference type="Proteomes" id="UP000249918">
    <property type="component" value="Unassembled WGS sequence"/>
</dbReference>
<dbReference type="EMBL" id="RQTC01000108">
    <property type="protein sequence ID" value="RZH93308.1"/>
    <property type="molecule type" value="Genomic_DNA"/>
</dbReference>
<reference evidence="30 31" key="9">
    <citation type="submission" date="2019-12" db="EMBL/GenBank/DDBJ databases">
        <authorList>
            <consortium name="Pathogen Informatics"/>
        </authorList>
    </citation>
    <scope>NUCLEOTIDE SEQUENCE [LARGE SCALE GENOMIC DNA]</scope>
    <source>
        <strain evidence="12">1943STDY5698364</strain>
        <strain evidence="10 40">MOS105</strain>
        <strain evidence="11">NCTC13131</strain>
        <strain evidence="25">NCTC8317</strain>
        <strain evidence="3 33">S040_N01_C01</strain>
        <strain evidence="4 31">S087_N01_C01</strain>
        <strain evidence="9 39">SG160</strain>
        <strain evidence="7 35">T012_N10_C04</strain>
        <strain evidence="5 30">T012_N16_C08</strain>
        <strain evidence="6 32">T065_N03_C06</strain>
        <strain evidence="8 34">T197_A02_C01</strain>
    </source>
</reference>
<evidence type="ECO:0000313" key="23">
    <source>
        <dbReference type="EMBL" id="RZI06478.1"/>
    </source>
</evidence>
<evidence type="ECO:0000313" key="13">
    <source>
        <dbReference type="EMBL" id="KMR35765.1"/>
    </source>
</evidence>
<evidence type="ECO:0000313" key="22">
    <source>
        <dbReference type="EMBL" id="RZH93308.1"/>
    </source>
</evidence>
<evidence type="ECO:0000313" key="34">
    <source>
        <dbReference type="Proteomes" id="UP000459586"/>
    </source>
</evidence>
<dbReference type="SMR" id="A0A084P1U5"/>
<dbReference type="EMBL" id="JAIGOF010000001">
    <property type="protein sequence ID" value="MBX8593085.1"/>
    <property type="molecule type" value="Genomic_DNA"/>
</dbReference>
<dbReference type="EMBL" id="CP038850">
    <property type="protein sequence ID" value="QCT56458.1"/>
    <property type="molecule type" value="Genomic_DNA"/>
</dbReference>
<evidence type="ECO:0000313" key="27">
    <source>
        <dbReference type="Proteomes" id="UP000249918"/>
    </source>
</evidence>
<dbReference type="EMBL" id="UAUZ02000002">
    <property type="protein sequence ID" value="CAD7353485.1"/>
    <property type="molecule type" value="Genomic_DNA"/>
</dbReference>
<evidence type="ECO:0000313" key="18">
    <source>
        <dbReference type="EMBL" id="MVK34335.1"/>
    </source>
</evidence>
<sequence length="35" mass="4203">MKDSENLVFFGFEVLFVFYKMAYIYEALIKYGIVN</sequence>
<evidence type="ECO:0000313" key="4">
    <source>
        <dbReference type="EMBL" id="CAA4118374.1"/>
    </source>
</evidence>
<dbReference type="Proteomes" id="UP000052129">
    <property type="component" value="Unassembled WGS sequence"/>
</dbReference>
<dbReference type="EMBL" id="JAIUEN010000089">
    <property type="protein sequence ID" value="MCE3362837.1"/>
    <property type="molecule type" value="Genomic_DNA"/>
</dbReference>
<evidence type="ECO:0000313" key="21">
    <source>
        <dbReference type="EMBL" id="QCT56458.1"/>
    </source>
</evidence>
<name>A0A084P1U5_STAAU</name>
<dbReference type="EMBL" id="UDJK01000002">
    <property type="protein sequence ID" value="SRC22472.1"/>
    <property type="molecule type" value="Genomic_DNA"/>
</dbReference>
<dbReference type="EMBL" id="CAIIGD010000002">
    <property type="protein sequence ID" value="CAC8203071.1"/>
    <property type="molecule type" value="Genomic_DNA"/>
</dbReference>
<reference evidence="2 26" key="4">
    <citation type="submission" date="2017-09" db="EMBL/GenBank/DDBJ databases">
        <title>A single nucleotide polymorphism in the Staphylococcus aureus virulence regulator SaeR abolishes pathogenesis.</title>
        <authorList>
            <person name="Copin R.J."/>
            <person name="Sause W."/>
            <person name="Shopsin B."/>
            <person name="Torres V.J."/>
        </authorList>
    </citation>
    <scope>NUCLEOTIDE SEQUENCE [LARGE SCALE GENOMIC DNA]</scope>
    <source>
        <strain evidence="26">Newman</strain>
        <strain evidence="2">Newman_D2C</strain>
    </source>
</reference>
<evidence type="ECO:0000313" key="26">
    <source>
        <dbReference type="Proteomes" id="UP000217245"/>
    </source>
</evidence>
<keyword evidence="1" id="KW-0812">Transmembrane</keyword>
<evidence type="ECO:0000313" key="6">
    <source>
        <dbReference type="EMBL" id="CAA4676125.1"/>
    </source>
</evidence>
<dbReference type="Proteomes" id="UP000251686">
    <property type="component" value="Unassembled WGS sequence"/>
</dbReference>
<organism evidence="13">
    <name type="scientific">Staphylococcus aureus</name>
    <dbReference type="NCBI Taxonomy" id="1280"/>
    <lineage>
        <taxon>Bacteria</taxon>
        <taxon>Bacillati</taxon>
        <taxon>Bacillota</taxon>
        <taxon>Bacilli</taxon>
        <taxon>Bacillales</taxon>
        <taxon>Staphylococcaceae</taxon>
        <taxon>Staphylococcus</taxon>
    </lineage>
</organism>
<evidence type="ECO:0000313" key="30">
    <source>
        <dbReference type="Proteomes" id="UP000442696"/>
    </source>
</evidence>
<evidence type="ECO:0000313" key="9">
    <source>
        <dbReference type="EMBL" id="CAC5777486.1"/>
    </source>
</evidence>
<keyword evidence="1" id="KW-1133">Transmembrane helix</keyword>
<accession>A0A084P1U5</accession>
<evidence type="ECO:0000313" key="39">
    <source>
        <dbReference type="Proteomes" id="UP000505390"/>
    </source>
</evidence>
<reference evidence="15" key="3">
    <citation type="journal article" date="2016" name="J. Infect. Dis.">
        <title>Comparative Genomics of Community-Associated Methicillin-Resistant Staphylococcus aureus Shows the Emergence of Clone ST8-USA300 in Geneva, Switzerland.</title>
        <authorList>
            <person name="Von Dach E."/>
            <person name="Diene S.M."/>
            <person name="Fankhauser C."/>
            <person name="Schrenzel J."/>
            <person name="Harbarth S."/>
            <person name="Francois P."/>
        </authorList>
    </citation>
    <scope>NUCLEOTIDE SEQUENCE</scope>
    <source>
        <strain evidence="15">MRSA_S26</strain>
    </source>
</reference>
<evidence type="ECO:0000313" key="29">
    <source>
        <dbReference type="Proteomes" id="UP000294017"/>
    </source>
</evidence>
<dbReference type="EMBL" id="CAIGXB010000001">
    <property type="protein sequence ID" value="CAC5777486.1"/>
    <property type="molecule type" value="Genomic_DNA"/>
</dbReference>
<dbReference type="Proteomes" id="UP000466646">
    <property type="component" value="Unassembled WGS sequence"/>
</dbReference>
<evidence type="ECO:0000313" key="24">
    <source>
        <dbReference type="EMBL" id="SRC22472.1"/>
    </source>
</evidence>
<dbReference type="EMBL" id="WPXC01000032">
    <property type="protein sequence ID" value="MVM11462.1"/>
    <property type="molecule type" value="Genomic_DNA"/>
</dbReference>
<dbReference type="Proteomes" id="UP000442782">
    <property type="component" value="Unassembled WGS sequence"/>
</dbReference>
<dbReference type="Proteomes" id="UP000507112">
    <property type="component" value="Unassembled WGS sequence"/>
</dbReference>
<evidence type="ECO:0000313" key="40">
    <source>
        <dbReference type="Proteomes" id="UP000507112"/>
    </source>
</evidence>
<evidence type="ECO:0000313" key="38">
    <source>
        <dbReference type="Proteomes" id="UP000478867"/>
    </source>
</evidence>
<evidence type="ECO:0000313" key="7">
    <source>
        <dbReference type="EMBL" id="CAA6054479.1"/>
    </source>
</evidence>
<evidence type="ECO:0000313" key="28">
    <source>
        <dbReference type="Proteomes" id="UP000293434"/>
    </source>
</evidence>
<dbReference type="Proteomes" id="UP000443708">
    <property type="component" value="Unassembled WGS sequence"/>
</dbReference>
<dbReference type="EMBL" id="CACTWD010000003">
    <property type="protein sequence ID" value="CAA4676125.1"/>
    <property type="molecule type" value="Genomic_DNA"/>
</dbReference>
<reference evidence="13" key="1">
    <citation type="journal article" date="2015" name="J. Infect. Dis.">
        <title>Parallel Epidemics of Community-Associated Methicillin-Resistant Staphylococcus aureus USA300 Infection in North and South America.</title>
        <authorList>
            <person name="Planet P.J."/>
            <person name="Diaz L."/>
            <person name="Kolokotronis S.O."/>
            <person name="Narechania A."/>
            <person name="Reyes J."/>
            <person name="Xing G."/>
            <person name="Rincon S."/>
            <person name="Smith H."/>
            <person name="Panesso D."/>
            <person name="Ryan C."/>
            <person name="Smith D.P."/>
            <person name="Guzman M."/>
            <person name="Zurita J."/>
            <person name="Sebra R."/>
            <person name="Deikus G."/>
            <person name="Nolan R.L."/>
            <person name="Tenover F.C."/>
            <person name="Weinstock G.M."/>
            <person name="Robinson D.A."/>
            <person name="Arias C.A."/>
        </authorList>
    </citation>
    <scope>NUCLEOTIDE SEQUENCE</scope>
    <source>
        <strain evidence="13">CA15</strain>
        <strain evidence="14">M121</strain>
    </source>
</reference>
<reference evidence="15" key="2">
    <citation type="submission" date="2015-06" db="EMBL/GenBank/DDBJ databases">
        <authorList>
            <person name="Diene S.M."/>
            <person name="Von Dach E."/>
            <person name="Fankhauser C."/>
            <person name="Schrenzel J."/>
            <person name="Harbarth S."/>
            <person name="Francois P."/>
        </authorList>
    </citation>
    <scope>NUCLEOTIDE SEQUENCE</scope>
    <source>
        <strain evidence="15">MRSA_S26</strain>
    </source>
</reference>
<proteinExistence type="predicted"/>
<reference evidence="20 36" key="10">
    <citation type="submission" date="2020-01" db="EMBL/GenBank/DDBJ databases">
        <title>Analysis of Virulence and Antimicrobial Resistance Gene Carriage in Staphylococcus aureus Infections in Equids Using Whole Genome Sequencing.</title>
        <authorList>
            <person name="Little S.V."/>
            <person name="Hillhouse A.E."/>
            <person name="Cohen N.D."/>
            <person name="Lawhon S.D."/>
            <person name="Bryan L.K."/>
        </authorList>
    </citation>
    <scope>NUCLEOTIDE SEQUENCE [LARGE SCALE GENOMIC DNA]</scope>
    <source>
        <strain evidence="20 36">61-017</strain>
    </source>
</reference>
<evidence type="ECO:0000313" key="3">
    <source>
        <dbReference type="EMBL" id="CAA4093710.1"/>
    </source>
</evidence>
<evidence type="ECO:0000313" key="32">
    <source>
        <dbReference type="Proteomes" id="UP000443506"/>
    </source>
</evidence>
<dbReference type="Proteomes" id="UP000309390">
    <property type="component" value="Unassembled WGS sequence"/>
</dbReference>
<dbReference type="EMBL" id="CACTPI010000002">
    <property type="protein sequence ID" value="CAA4093710.1"/>
    <property type="molecule type" value="Genomic_DNA"/>
</dbReference>
<dbReference type="EMBL" id="LALQ01000012">
    <property type="protein sequence ID" value="KMR57865.1"/>
    <property type="molecule type" value="Genomic_DNA"/>
</dbReference>
<dbReference type="EMBL" id="LALJ01000030">
    <property type="protein sequence ID" value="KMR35765.1"/>
    <property type="molecule type" value="Genomic_DNA"/>
</dbReference>
<evidence type="ECO:0000313" key="10">
    <source>
        <dbReference type="EMBL" id="CAC8203071.1"/>
    </source>
</evidence>
<dbReference type="Proteomes" id="UP000471199">
    <property type="component" value="Unassembled WGS sequence"/>
</dbReference>
<feature type="transmembrane region" description="Helical" evidence="1">
    <location>
        <begin position="7"/>
        <end position="25"/>
    </location>
</feature>
<dbReference type="Proteomes" id="UP001200271">
    <property type="component" value="Unassembled WGS sequence"/>
</dbReference>
<dbReference type="EMBL" id="JAAFLG010000015">
    <property type="protein sequence ID" value="NDP56534.1"/>
    <property type="molecule type" value="Genomic_DNA"/>
</dbReference>
<accession>A0A1E8X483</accession>
<evidence type="ECO:0000313" key="8">
    <source>
        <dbReference type="EMBL" id="CAA6330623.1"/>
    </source>
</evidence>
<dbReference type="EMBL" id="CACTQT010000004">
    <property type="protein sequence ID" value="CAA4364031.1"/>
    <property type="molecule type" value="Genomic_DNA"/>
</dbReference>
<reference evidence="24 27" key="5">
    <citation type="submission" date="2018-06" db="EMBL/GenBank/DDBJ databases">
        <authorList>
            <consortium name="Pathogen Informatics"/>
            <person name="Doyle S."/>
        </authorList>
    </citation>
    <scope>NUCLEOTIDE SEQUENCE [LARGE SCALE GENOMIC DNA]</scope>
    <source>
        <strain evidence="24 27">EOE047</strain>
    </source>
</reference>
<dbReference type="Proteomes" id="UP000442696">
    <property type="component" value="Unassembled WGS sequence"/>
</dbReference>
<evidence type="ECO:0000313" key="37">
    <source>
        <dbReference type="Proteomes" id="UP000471199"/>
    </source>
</evidence>
<reference evidence="28 29" key="6">
    <citation type="submission" date="2018-11" db="EMBL/GenBank/DDBJ databases">
        <title>Genomic profiling of Staphylococcus species from a Poultry farm system in KwaZulu-Natal, South Africa.</title>
        <authorList>
            <person name="Amoako D.G."/>
            <person name="Somboro A.M."/>
            <person name="Abia A.L.K."/>
            <person name="Bester L.A."/>
            <person name="Essack S.Y."/>
        </authorList>
    </citation>
    <scope>NUCLEOTIDE SEQUENCE [LARGE SCALE GENOMIC DNA]</scope>
    <source>
        <strain evidence="23 29">SA12</strain>
        <strain evidence="22 28">SA9</strain>
    </source>
</reference>
<evidence type="ECO:0000313" key="20">
    <source>
        <dbReference type="EMBL" id="NDP56534.1"/>
    </source>
</evidence>
<dbReference type="EMBL" id="CACURZ010000004">
    <property type="protein sequence ID" value="CAA6330623.1"/>
    <property type="molecule type" value="Genomic_DNA"/>
</dbReference>
<dbReference type="Proteomes" id="UP000294017">
    <property type="component" value="Unassembled WGS sequence"/>
</dbReference>
<dbReference type="EMBL" id="FJNR01000001">
    <property type="protein sequence ID" value="CZQ53088.1"/>
    <property type="molecule type" value="Genomic_DNA"/>
</dbReference>
<dbReference type="RefSeq" id="WP_000655099.1">
    <property type="nucleotide sequence ID" value="NZ_AP014921.1"/>
</dbReference>
<reference evidence="37 38" key="8">
    <citation type="submission" date="2019-11" db="EMBL/GenBank/DDBJ databases">
        <title>Implementation of targeted gown and glove precautions to prevent Staphylococcus aureus acquisition in community-based nursing homes.</title>
        <authorList>
            <person name="Stine O.C."/>
        </authorList>
    </citation>
    <scope>NUCLEOTIDE SEQUENCE [LARGE SCALE GENOMIC DNA]</scope>
    <source>
        <strain evidence="19 38">S_1081.LBCF.DN</strain>
        <strain evidence="18 37">S_2062.LAUP.DI</strain>
    </source>
</reference>
<dbReference type="EMBL" id="CACUNS010000003">
    <property type="protein sequence ID" value="CAA6054479.1"/>
    <property type="molecule type" value="Genomic_DNA"/>
</dbReference>
<evidence type="ECO:0000313" key="17">
    <source>
        <dbReference type="EMBL" id="MCE3362837.1"/>
    </source>
</evidence>
<dbReference type="Proteomes" id="UP000070985">
    <property type="component" value="Unassembled WGS sequence"/>
</dbReference>
<evidence type="ECO:0000313" key="33">
    <source>
        <dbReference type="Proteomes" id="UP000443708"/>
    </source>
</evidence>
<dbReference type="Proteomes" id="UP000217245">
    <property type="component" value="Chromosome"/>
</dbReference>
<reference evidence="21" key="7">
    <citation type="submission" date="2019-04" db="EMBL/GenBank/DDBJ databases">
        <title>Whole-genome sequencing of local methicillin-resistant S. aureus strain Lr2.</title>
        <authorList>
            <person name="Ullah N."/>
            <person name="Ali A."/>
        </authorList>
    </citation>
    <scope>NUCLEOTIDE SEQUENCE [LARGE SCALE GENOMIC DNA]</scope>
    <source>
        <strain evidence="21">Lr2</strain>
    </source>
</reference>
<gene>
    <name evidence="15" type="ORF">ACR79_11380</name>
    <name evidence="2" type="ORF">CNH36_03395</name>
    <name evidence="16" type="ORF">E1948_00460</name>
    <name evidence="21" type="ORF">E1948_03085</name>
    <name evidence="22" type="ORF">EIG94_07490</name>
    <name evidence="23" type="ORF">EIH03_10390</name>
    <name evidence="14" type="ORF">EP54_03715</name>
    <name evidence="13" type="ORF">EQ90_11330</name>
    <name evidence="12" type="ORF">ERS391062_00298</name>
    <name evidence="18" type="ORF">GO814_04200</name>
    <name evidence="19" type="ORF">GO942_12395</name>
    <name evidence="20" type="ORF">GZ130_07960</name>
    <name evidence="17" type="ORF">LB359_10895</name>
    <name evidence="11" type="ORF">NCTC13131_00970</name>
    <name evidence="25" type="ORF">NCTC8317_00593</name>
    <name evidence="4" type="ORF">SAMEA1029512_01331</name>
    <name evidence="3" type="ORF">SAMEA1029528_00757</name>
    <name evidence="24" type="ORF">SAMEA1466929_00782</name>
    <name evidence="5" type="ORF">SAMEA2078260_00922</name>
    <name evidence="7" type="ORF">SAMEA2078588_00660</name>
    <name evidence="8" type="ORF">SAMEA2080344_00896</name>
    <name evidence="6" type="ORF">SAMEA2081063_00740</name>
    <name evidence="9" type="ORF">SAMEA4008575_00491</name>
    <name evidence="10" type="ORF">SAMEA70146418_00870</name>
</gene>
<reference evidence="16" key="12">
    <citation type="submission" date="2021-08" db="EMBL/GenBank/DDBJ databases">
        <title>Whole-genome sequencing of local methicillin-resistant S. aureus strain Lr2.</title>
        <authorList>
            <person name="Ali A."/>
            <person name="Ullah N."/>
        </authorList>
    </citation>
    <scope>NUCLEOTIDE SEQUENCE</scope>
    <source>
        <strain evidence="16">Lr2</strain>
    </source>
</reference>
<dbReference type="EMBL" id="LR133917">
    <property type="protein sequence ID" value="VDY47559.1"/>
    <property type="molecule type" value="Genomic_DNA"/>
</dbReference>
<evidence type="ECO:0000313" key="14">
    <source>
        <dbReference type="EMBL" id="KMR57865.1"/>
    </source>
</evidence>
<keyword evidence="1" id="KW-0472">Membrane</keyword>
<reference evidence="17" key="13">
    <citation type="submission" date="2023-08" db="EMBL/GenBank/DDBJ databases">
        <authorList>
            <person name="Zhao H."/>
            <person name="Wang X."/>
        </authorList>
    </citation>
    <scope>NUCLEOTIDE SEQUENCE</scope>
    <source>
        <strain evidence="17">NC-4</strain>
    </source>
</reference>
<protein>
    <submittedName>
        <fullName evidence="13">Uncharacterized protein</fullName>
    </submittedName>
</protein>
<dbReference type="Proteomes" id="UP000280323">
    <property type="component" value="Chromosome"/>
</dbReference>
<dbReference type="Proteomes" id="UP000459586">
    <property type="component" value="Unassembled WGS sequence"/>
</dbReference>
<evidence type="ECO:0000313" key="15">
    <source>
        <dbReference type="EMBL" id="KSA79485.1"/>
    </source>
</evidence>
<dbReference type="EMBL" id="CACTOE010000007">
    <property type="protein sequence ID" value="CAA4118374.1"/>
    <property type="molecule type" value="Genomic_DNA"/>
</dbReference>
<evidence type="ECO:0000313" key="35">
    <source>
        <dbReference type="Proteomes" id="UP000459702"/>
    </source>
</evidence>
<evidence type="ECO:0000313" key="31">
    <source>
        <dbReference type="Proteomes" id="UP000442782"/>
    </source>
</evidence>
<evidence type="ECO:0000256" key="1">
    <source>
        <dbReference type="SAM" id="Phobius"/>
    </source>
</evidence>
<evidence type="ECO:0000313" key="12">
    <source>
        <dbReference type="EMBL" id="CZQ53088.1"/>
    </source>
</evidence>
<evidence type="ECO:0000313" key="19">
    <source>
        <dbReference type="EMBL" id="MVM11462.1"/>
    </source>
</evidence>